<proteinExistence type="predicted"/>
<dbReference type="EMBL" id="CAJVRC010000898">
    <property type="protein sequence ID" value="CAG8909130.1"/>
    <property type="molecule type" value="Genomic_DNA"/>
</dbReference>
<keyword evidence="2" id="KW-1185">Reference proteome</keyword>
<evidence type="ECO:0000313" key="2">
    <source>
        <dbReference type="Proteomes" id="UP001154252"/>
    </source>
</evidence>
<gene>
    <name evidence="1" type="ORF">PEGY_LOCUS9919</name>
</gene>
<dbReference type="Proteomes" id="UP001154252">
    <property type="component" value="Unassembled WGS sequence"/>
</dbReference>
<name>A0A9W4KPY7_9EURO</name>
<reference evidence="1" key="1">
    <citation type="submission" date="2021-07" db="EMBL/GenBank/DDBJ databases">
        <authorList>
            <person name="Branca A.L. A."/>
        </authorList>
    </citation>
    <scope>NUCLEOTIDE SEQUENCE</scope>
</reference>
<accession>A0A9W4KPY7</accession>
<dbReference type="OrthoDB" id="426718at2759"/>
<protein>
    <submittedName>
        <fullName evidence="1">Uncharacterized protein</fullName>
    </submittedName>
</protein>
<dbReference type="Pfam" id="PF11913">
    <property type="entry name" value="DUF3431"/>
    <property type="match status" value="1"/>
</dbReference>
<organism evidence="1 2">
    <name type="scientific">Penicillium egyptiacum</name>
    <dbReference type="NCBI Taxonomy" id="1303716"/>
    <lineage>
        <taxon>Eukaryota</taxon>
        <taxon>Fungi</taxon>
        <taxon>Dikarya</taxon>
        <taxon>Ascomycota</taxon>
        <taxon>Pezizomycotina</taxon>
        <taxon>Eurotiomycetes</taxon>
        <taxon>Eurotiomycetidae</taxon>
        <taxon>Eurotiales</taxon>
        <taxon>Aspergillaceae</taxon>
        <taxon>Penicillium</taxon>
    </lineage>
</organism>
<sequence length="292" mass="33373">MTAITANLDGLGERIERNKAQAELVQRMRNYSKSTDVALVIPKTRSDDVRWLQEHLQTQPNTTPFIYSMSRKREPDLLVPHSSRGREVSAYLSYIIDYYDKLPPFSIFIHAGETQRHNDLFGPKTKIVLENLRLEAVDAKGYVNLRCLHSPGCPSHVHPNSPTEIDIKNHDTRAFFAQIYTELFGADTPVPDVIGGICCAQFAVSRDQIRRRPKSDYIRMMNWVDKKSKQMVDSYGVGWVFEVVWHVVFSMEDVYCPVYEQCRCDNYGWCGPLSSGESFMPITLGNETKVNG</sequence>
<dbReference type="InterPro" id="IPR021838">
    <property type="entry name" value="DUF3431"/>
</dbReference>
<dbReference type="PANTHER" id="PTHR37490">
    <property type="entry name" value="EXPRESSED PROTEIN"/>
    <property type="match status" value="1"/>
</dbReference>
<dbReference type="AlphaFoldDB" id="A0A9W4KPY7"/>
<evidence type="ECO:0000313" key="1">
    <source>
        <dbReference type="EMBL" id="CAG8909130.1"/>
    </source>
</evidence>
<comment type="caution">
    <text evidence="1">The sequence shown here is derived from an EMBL/GenBank/DDBJ whole genome shotgun (WGS) entry which is preliminary data.</text>
</comment>
<dbReference type="PANTHER" id="PTHR37490:SF2">
    <property type="match status" value="1"/>
</dbReference>